<protein>
    <submittedName>
        <fullName evidence="3">Thioesterase</fullName>
    </submittedName>
</protein>
<dbReference type="OrthoDB" id="8480037at2"/>
<dbReference type="EMBL" id="PQWB01000055">
    <property type="protein sequence ID" value="POZ61407.1"/>
    <property type="molecule type" value="Genomic_DNA"/>
</dbReference>
<dbReference type="GO" id="GO:0008610">
    <property type="term" value="P:lipid biosynthetic process"/>
    <property type="evidence" value="ECO:0007669"/>
    <property type="project" value="TreeGrafter"/>
</dbReference>
<accession>A0A2S5DEK6</accession>
<comment type="similarity">
    <text evidence="1">Belongs to the thioesterase family.</text>
</comment>
<gene>
    <name evidence="3" type="ORF">C2I19_13760</name>
</gene>
<dbReference type="AlphaFoldDB" id="A0A2S5DEK6"/>
<dbReference type="Pfam" id="PF00975">
    <property type="entry name" value="Thioesterase"/>
    <property type="match status" value="1"/>
</dbReference>
<dbReference type="InterPro" id="IPR012223">
    <property type="entry name" value="TEII"/>
</dbReference>
<sequence>MSARPRRVVYAFPHAGGSAALYRAWQAEAWDDGVLAPVEMPGRGSRIRMLAMENLPELAAWLADQLCADLRERQAQGVAEWATFGHSFGGVLSVIVASEMSRRHGLTPRFSVVSASIAPSIQPDDERHLFSDEQILAVARADQGTPEAVLREPALAGRVAAQLRCDYRLRRQFLAHRALKVPQTLRLIGAEQDPHVTLQQLRAWEAHSEGGAELHTIPGDHFAIYRHWQRVRDILSSSPREATI</sequence>
<keyword evidence="4" id="KW-1185">Reference proteome</keyword>
<dbReference type="SUPFAM" id="SSF53474">
    <property type="entry name" value="alpha/beta-Hydrolases"/>
    <property type="match status" value="1"/>
</dbReference>
<dbReference type="Gene3D" id="3.40.50.1820">
    <property type="entry name" value="alpha/beta hydrolase"/>
    <property type="match status" value="1"/>
</dbReference>
<dbReference type="InterPro" id="IPR001031">
    <property type="entry name" value="Thioesterase"/>
</dbReference>
<evidence type="ECO:0000259" key="2">
    <source>
        <dbReference type="Pfam" id="PF00975"/>
    </source>
</evidence>
<proteinExistence type="inferred from homology"/>
<dbReference type="PANTHER" id="PTHR11487">
    <property type="entry name" value="THIOESTERASE"/>
    <property type="match status" value="1"/>
</dbReference>
<evidence type="ECO:0000313" key="3">
    <source>
        <dbReference type="EMBL" id="POZ61407.1"/>
    </source>
</evidence>
<dbReference type="InterPro" id="IPR029058">
    <property type="entry name" value="AB_hydrolase_fold"/>
</dbReference>
<reference evidence="4" key="1">
    <citation type="submission" date="2018-02" db="EMBL/GenBank/DDBJ databases">
        <authorList>
            <person name="O'Hara-Hanley K."/>
            <person name="Soby S."/>
        </authorList>
    </citation>
    <scope>NUCLEOTIDE SEQUENCE [LARGE SCALE GENOMIC DNA]</scope>
    <source>
        <strain evidence="4">MWU14-2602</strain>
    </source>
</reference>
<name>A0A2S5DEK6_9NEIS</name>
<evidence type="ECO:0000256" key="1">
    <source>
        <dbReference type="ARBA" id="ARBA00007169"/>
    </source>
</evidence>
<dbReference type="Proteomes" id="UP000237082">
    <property type="component" value="Unassembled WGS sequence"/>
</dbReference>
<dbReference type="RefSeq" id="WP_103903267.1">
    <property type="nucleotide sequence ID" value="NZ_PQWB01000055.1"/>
</dbReference>
<evidence type="ECO:0000313" key="4">
    <source>
        <dbReference type="Proteomes" id="UP000237082"/>
    </source>
</evidence>
<comment type="caution">
    <text evidence="3">The sequence shown here is derived from an EMBL/GenBank/DDBJ whole genome shotgun (WGS) entry which is preliminary data.</text>
</comment>
<organism evidence="3 4">
    <name type="scientific">Chromobacterium alticapitis</name>
    <dbReference type="NCBI Taxonomy" id="2073169"/>
    <lineage>
        <taxon>Bacteria</taxon>
        <taxon>Pseudomonadati</taxon>
        <taxon>Pseudomonadota</taxon>
        <taxon>Betaproteobacteria</taxon>
        <taxon>Neisseriales</taxon>
        <taxon>Chromobacteriaceae</taxon>
        <taxon>Chromobacterium</taxon>
    </lineage>
</organism>
<dbReference type="PANTHER" id="PTHR11487:SF0">
    <property type="entry name" value="S-ACYL FATTY ACID SYNTHASE THIOESTERASE, MEDIUM CHAIN"/>
    <property type="match status" value="1"/>
</dbReference>
<feature type="domain" description="Thioesterase" evidence="2">
    <location>
        <begin position="9"/>
        <end position="231"/>
    </location>
</feature>